<dbReference type="KEGG" id="cga:Celgi_1059"/>
<keyword evidence="1" id="KW-1133">Transmembrane helix</keyword>
<dbReference type="Proteomes" id="UP000000485">
    <property type="component" value="Chromosome"/>
</dbReference>
<dbReference type="EMBL" id="CP002665">
    <property type="protein sequence ID" value="AEI11578.1"/>
    <property type="molecule type" value="Genomic_DNA"/>
</dbReference>
<evidence type="ECO:0000313" key="3">
    <source>
        <dbReference type="Proteomes" id="UP000000485"/>
    </source>
</evidence>
<proteinExistence type="predicted"/>
<accession>F8A0V6</accession>
<keyword evidence="1" id="KW-0812">Transmembrane</keyword>
<organism evidence="2 3">
    <name type="scientific">Cellulomonas gilvus (strain ATCC 13127 / NRRL B-14078)</name>
    <name type="common">Cellvibrio gilvus</name>
    <dbReference type="NCBI Taxonomy" id="593907"/>
    <lineage>
        <taxon>Bacteria</taxon>
        <taxon>Bacillati</taxon>
        <taxon>Actinomycetota</taxon>
        <taxon>Actinomycetes</taxon>
        <taxon>Micrococcales</taxon>
        <taxon>Cellulomonadaceae</taxon>
        <taxon>Cellulomonas</taxon>
    </lineage>
</organism>
<evidence type="ECO:0000256" key="1">
    <source>
        <dbReference type="SAM" id="Phobius"/>
    </source>
</evidence>
<sequence>MVVCVLTFLEAAVAAGFGVAWAVDLVAGEAVLAAASVFLVLVALGVALLLTAAGRGLWRGRRWARSPVMMWQVLLVVLAVGWLGAEVSPGAVAALVVALVVGVGLLLPPVVAATTGADEAAPTRT</sequence>
<reference evidence="3" key="1">
    <citation type="submission" date="2011-04" db="EMBL/GenBank/DDBJ databases">
        <title>Complete sequence of Cellvibrio gilvus ATCC 13127.</title>
        <authorList>
            <person name="Lucas S."/>
            <person name="Han J."/>
            <person name="Lapidus A."/>
            <person name="Cheng J.-F."/>
            <person name="Goodwin L."/>
            <person name="Pitluck S."/>
            <person name="Peters L."/>
            <person name="Munk A."/>
            <person name="Detter J.C."/>
            <person name="Han C."/>
            <person name="Tapia R."/>
            <person name="Land M."/>
            <person name="Hauser L."/>
            <person name="Kyrpides N."/>
            <person name="Ivanova N."/>
            <person name="Ovchinnikova G."/>
            <person name="Pagani I."/>
            <person name="Mead D."/>
            <person name="Brumm P."/>
            <person name="Woyke T."/>
        </authorList>
    </citation>
    <scope>NUCLEOTIDE SEQUENCE [LARGE SCALE GENOMIC DNA]</scope>
    <source>
        <strain evidence="3">ATCC 13127 / NRRL B-14078</strain>
    </source>
</reference>
<dbReference type="HOGENOM" id="CLU_124994_2_0_11"/>
<gene>
    <name evidence="2" type="ordered locus">Celgi_1059</name>
</gene>
<feature type="transmembrane region" description="Helical" evidence="1">
    <location>
        <begin position="32"/>
        <end position="54"/>
    </location>
</feature>
<feature type="transmembrane region" description="Helical" evidence="1">
    <location>
        <begin position="66"/>
        <end position="85"/>
    </location>
</feature>
<keyword evidence="3" id="KW-1185">Reference proteome</keyword>
<feature type="transmembrane region" description="Helical" evidence="1">
    <location>
        <begin position="91"/>
        <end position="114"/>
    </location>
</feature>
<keyword evidence="1" id="KW-0472">Membrane</keyword>
<protein>
    <submittedName>
        <fullName evidence="2">Uncharacterized protein</fullName>
    </submittedName>
</protein>
<evidence type="ECO:0000313" key="2">
    <source>
        <dbReference type="EMBL" id="AEI11578.1"/>
    </source>
</evidence>
<name>F8A0V6_CELGA</name>
<dbReference type="eggNOG" id="ENOG5033KSC">
    <property type="taxonomic scope" value="Bacteria"/>
</dbReference>
<dbReference type="AlphaFoldDB" id="F8A0V6"/>